<evidence type="ECO:0000313" key="1">
    <source>
        <dbReference type="EMBL" id="GAA4465489.1"/>
    </source>
</evidence>
<reference evidence="2" key="1">
    <citation type="journal article" date="2019" name="Int. J. Syst. Evol. Microbiol.">
        <title>The Global Catalogue of Microorganisms (GCM) 10K type strain sequencing project: providing services to taxonomists for standard genome sequencing and annotation.</title>
        <authorList>
            <consortium name="The Broad Institute Genomics Platform"/>
            <consortium name="The Broad Institute Genome Sequencing Center for Infectious Disease"/>
            <person name="Wu L."/>
            <person name="Ma J."/>
        </authorList>
    </citation>
    <scope>NUCLEOTIDE SEQUENCE [LARGE SCALE GENOMIC DNA]</scope>
    <source>
        <strain evidence="2">JCM 32105</strain>
    </source>
</reference>
<protein>
    <submittedName>
        <fullName evidence="1">Uncharacterized protein</fullName>
    </submittedName>
</protein>
<keyword evidence="2" id="KW-1185">Reference proteome</keyword>
<dbReference type="RefSeq" id="WP_345081787.1">
    <property type="nucleotide sequence ID" value="NZ_BAABFA010000010.1"/>
</dbReference>
<gene>
    <name evidence="1" type="ORF">GCM10023093_17770</name>
</gene>
<accession>A0ABP8NDF0</accession>
<dbReference type="EMBL" id="BAABFA010000010">
    <property type="protein sequence ID" value="GAA4465489.1"/>
    <property type="molecule type" value="Genomic_DNA"/>
</dbReference>
<sequence length="90" mass="11027">MIQEIKTVDDVKTFFNELHDEGLNFHPDDLFEQYIHRETNQPFYTDEQAIERNRLLAQAFEVCEREDVDIYELCIEIFMRDFYKLFPPEM</sequence>
<organism evidence="1 2">
    <name type="scientific">Nemorincola caseinilytica</name>
    <dbReference type="NCBI Taxonomy" id="2054315"/>
    <lineage>
        <taxon>Bacteria</taxon>
        <taxon>Pseudomonadati</taxon>
        <taxon>Bacteroidota</taxon>
        <taxon>Chitinophagia</taxon>
        <taxon>Chitinophagales</taxon>
        <taxon>Chitinophagaceae</taxon>
        <taxon>Nemorincola</taxon>
    </lineage>
</organism>
<dbReference type="Proteomes" id="UP001500067">
    <property type="component" value="Unassembled WGS sequence"/>
</dbReference>
<name>A0ABP8NDF0_9BACT</name>
<evidence type="ECO:0000313" key="2">
    <source>
        <dbReference type="Proteomes" id="UP001500067"/>
    </source>
</evidence>
<comment type="caution">
    <text evidence="1">The sequence shown here is derived from an EMBL/GenBank/DDBJ whole genome shotgun (WGS) entry which is preliminary data.</text>
</comment>
<proteinExistence type="predicted"/>